<accession>A0A4S2MYU6</accession>
<proteinExistence type="predicted"/>
<evidence type="ECO:0000256" key="8">
    <source>
        <dbReference type="SAM" id="MobiDB-lite"/>
    </source>
</evidence>
<evidence type="ECO:0000256" key="6">
    <source>
        <dbReference type="ARBA" id="ARBA00023180"/>
    </source>
</evidence>
<feature type="signal peptide" evidence="9">
    <location>
        <begin position="1"/>
        <end position="17"/>
    </location>
</feature>
<evidence type="ECO:0000256" key="4">
    <source>
        <dbReference type="ARBA" id="ARBA00022729"/>
    </source>
</evidence>
<dbReference type="InParanoid" id="A0A4S2MYU6"/>
<evidence type="ECO:0000256" key="7">
    <source>
        <dbReference type="ARBA" id="ARBA00023288"/>
    </source>
</evidence>
<keyword evidence="2" id="KW-1003">Cell membrane</keyword>
<evidence type="ECO:0000256" key="1">
    <source>
        <dbReference type="ARBA" id="ARBA00004609"/>
    </source>
</evidence>
<keyword evidence="7" id="KW-0449">Lipoprotein</keyword>
<dbReference type="AlphaFoldDB" id="A0A4S2MYU6"/>
<dbReference type="PANTHER" id="PTHR34992">
    <property type="entry name" value="HYPHAL ANASTAMOSIS-7 PROTEIN"/>
    <property type="match status" value="1"/>
</dbReference>
<keyword evidence="3" id="KW-0336">GPI-anchor</keyword>
<evidence type="ECO:0000256" key="9">
    <source>
        <dbReference type="SAM" id="SignalP"/>
    </source>
</evidence>
<evidence type="ECO:0000256" key="5">
    <source>
        <dbReference type="ARBA" id="ARBA00023136"/>
    </source>
</evidence>
<dbReference type="CDD" id="cd21176">
    <property type="entry name" value="LPMO_auxiliary-like"/>
    <property type="match status" value="1"/>
</dbReference>
<dbReference type="GO" id="GO:0005886">
    <property type="term" value="C:plasma membrane"/>
    <property type="evidence" value="ECO:0007669"/>
    <property type="project" value="UniProtKB-SubCell"/>
</dbReference>
<gene>
    <name evidence="11" type="ORF">EX30DRAFT_340306</name>
</gene>
<keyword evidence="4 9" id="KW-0732">Signal</keyword>
<feature type="region of interest" description="Disordered" evidence="8">
    <location>
        <begin position="159"/>
        <end position="192"/>
    </location>
</feature>
<dbReference type="Proteomes" id="UP000298138">
    <property type="component" value="Unassembled WGS sequence"/>
</dbReference>
<dbReference type="GO" id="GO:0098552">
    <property type="term" value="C:side of membrane"/>
    <property type="evidence" value="ECO:0007669"/>
    <property type="project" value="UniProtKB-KW"/>
</dbReference>
<feature type="compositionally biased region" description="Acidic residues" evidence="8">
    <location>
        <begin position="169"/>
        <end position="189"/>
    </location>
</feature>
<dbReference type="EMBL" id="ML220117">
    <property type="protein sequence ID" value="TGZ81881.1"/>
    <property type="molecule type" value="Genomic_DNA"/>
</dbReference>
<comment type="subcellular location">
    <subcellularLocation>
        <location evidence="1">Cell membrane</location>
        <topology evidence="1">Lipid-anchor</topology>
        <topology evidence="1">GPI-anchor</topology>
    </subcellularLocation>
</comment>
<evidence type="ECO:0000256" key="2">
    <source>
        <dbReference type="ARBA" id="ARBA00022475"/>
    </source>
</evidence>
<keyword evidence="5" id="KW-0472">Membrane</keyword>
<sequence length="214" mass="22909">MKASLITTGIFASVVSAHFSVTYPYWRGNSYPTQWTYPCGGVIANETTDQNRTLWPLDGGAIAFKPTHDWAQTYINMGLGANATQLNITLVAPFNQTSNGTFCFPKVTLPEGVEPKEGDKATIQVIQLSTRGGALYNCADIEFSSKAVDPSPEVCFNSTGVGAQPLDYDGPEEIKDDDDKDDDDKDDESSAISVNPNTIISVMLGALAVAGLMA</sequence>
<evidence type="ECO:0000313" key="11">
    <source>
        <dbReference type="EMBL" id="TGZ81881.1"/>
    </source>
</evidence>
<dbReference type="Pfam" id="PF20238">
    <property type="entry name" value="BIM1-like_dom"/>
    <property type="match status" value="1"/>
</dbReference>
<organism evidence="11 12">
    <name type="scientific">Ascodesmis nigricans</name>
    <dbReference type="NCBI Taxonomy" id="341454"/>
    <lineage>
        <taxon>Eukaryota</taxon>
        <taxon>Fungi</taxon>
        <taxon>Dikarya</taxon>
        <taxon>Ascomycota</taxon>
        <taxon>Pezizomycotina</taxon>
        <taxon>Pezizomycetes</taxon>
        <taxon>Pezizales</taxon>
        <taxon>Ascodesmidaceae</taxon>
        <taxon>Ascodesmis</taxon>
    </lineage>
</organism>
<feature type="chain" id="PRO_5020487035" description="Copper acquisition factor BIM1-like domain-containing protein" evidence="9">
    <location>
        <begin position="18"/>
        <end position="214"/>
    </location>
</feature>
<evidence type="ECO:0000259" key="10">
    <source>
        <dbReference type="Pfam" id="PF20238"/>
    </source>
</evidence>
<feature type="domain" description="Copper acquisition factor BIM1-like" evidence="10">
    <location>
        <begin position="16"/>
        <end position="160"/>
    </location>
</feature>
<evidence type="ECO:0000256" key="3">
    <source>
        <dbReference type="ARBA" id="ARBA00022622"/>
    </source>
</evidence>
<protein>
    <recommendedName>
        <fullName evidence="10">Copper acquisition factor BIM1-like domain-containing protein</fullName>
    </recommendedName>
</protein>
<dbReference type="InterPro" id="IPR046936">
    <property type="entry name" value="BIM1-like"/>
</dbReference>
<evidence type="ECO:0000313" key="12">
    <source>
        <dbReference type="Proteomes" id="UP000298138"/>
    </source>
</evidence>
<keyword evidence="12" id="KW-1185">Reference proteome</keyword>
<name>A0A4S2MYU6_9PEZI</name>
<reference evidence="11 12" key="1">
    <citation type="submission" date="2019-04" db="EMBL/GenBank/DDBJ databases">
        <title>Comparative genomics and transcriptomics to analyze fruiting body development in filamentous ascomycetes.</title>
        <authorList>
            <consortium name="DOE Joint Genome Institute"/>
            <person name="Lutkenhaus R."/>
            <person name="Traeger S."/>
            <person name="Breuer J."/>
            <person name="Kuo A."/>
            <person name="Lipzen A."/>
            <person name="Pangilinan J."/>
            <person name="Dilworth D."/>
            <person name="Sandor L."/>
            <person name="Poggeler S."/>
            <person name="Barry K."/>
            <person name="Grigoriev I.V."/>
            <person name="Nowrousian M."/>
        </authorList>
    </citation>
    <scope>NUCLEOTIDE SEQUENCE [LARGE SCALE GENOMIC DNA]</scope>
    <source>
        <strain evidence="11 12">CBS 389.68</strain>
    </source>
</reference>
<dbReference type="OrthoDB" id="5333578at2759"/>
<dbReference type="InterPro" id="IPR046530">
    <property type="entry name" value="BIM1-like_dom"/>
</dbReference>
<dbReference type="PANTHER" id="PTHR34992:SF10">
    <property type="entry name" value="COPPER ACQUISITION FACTOR BIM1-LIKE DOMAIN-CONTAINING PROTEIN"/>
    <property type="match status" value="1"/>
</dbReference>
<keyword evidence="6" id="KW-0325">Glycoprotein</keyword>
<dbReference type="STRING" id="341454.A0A4S2MYU6"/>